<evidence type="ECO:0000256" key="4">
    <source>
        <dbReference type="ARBA" id="ARBA00022692"/>
    </source>
</evidence>
<dbReference type="EMBL" id="WESC01000008">
    <property type="protein sequence ID" value="KAB7739825.1"/>
    <property type="molecule type" value="Genomic_DNA"/>
</dbReference>
<dbReference type="SMART" id="SM00382">
    <property type="entry name" value="AAA"/>
    <property type="match status" value="1"/>
</dbReference>
<dbReference type="Gene3D" id="1.20.1560.10">
    <property type="entry name" value="ABC transporter type 1, transmembrane domain"/>
    <property type="match status" value="1"/>
</dbReference>
<dbReference type="PANTHER" id="PTHR43394">
    <property type="entry name" value="ATP-DEPENDENT PERMEASE MDL1, MITOCHONDRIAL"/>
    <property type="match status" value="1"/>
</dbReference>
<evidence type="ECO:0000256" key="1">
    <source>
        <dbReference type="ARBA" id="ARBA00004651"/>
    </source>
</evidence>
<proteinExistence type="inferred from homology"/>
<dbReference type="InterPro" id="IPR003439">
    <property type="entry name" value="ABC_transporter-like_ATP-bd"/>
</dbReference>
<dbReference type="CDD" id="cd18552">
    <property type="entry name" value="ABC_6TM_MsbA_like"/>
    <property type="match status" value="1"/>
</dbReference>
<organism evidence="13 14">
    <name type="scientific">Parvibaculum sedimenti</name>
    <dbReference type="NCBI Taxonomy" id="2608632"/>
    <lineage>
        <taxon>Bacteria</taxon>
        <taxon>Pseudomonadati</taxon>
        <taxon>Pseudomonadota</taxon>
        <taxon>Alphaproteobacteria</taxon>
        <taxon>Hyphomicrobiales</taxon>
        <taxon>Parvibaculaceae</taxon>
        <taxon>Parvibaculum</taxon>
    </lineage>
</organism>
<evidence type="ECO:0000256" key="5">
    <source>
        <dbReference type="ARBA" id="ARBA00022741"/>
    </source>
</evidence>
<sequence length="652" mass="69905">MGLKAAETPAFYHSPTPARHHVTRPQLSDTTAPETKADGQKSLPRPAVDKGHEELKTLEVLKRTTTEYLLPNWRLVVTSLVGSVVVAGTTGILPWLIKQVFDEVLDHKDVTKLVLIALGTIGVSAFKGLAAYTTNMTKNAIGQRIISAIQTRMFARIMRADLAWIAKTHSGRFISSFMTDAGRVRDTVTMSVIDFTQNSLTVVALMGSMFFMNWKLALMGCSVIPFGMIYMRKLGKKTRKASRKGLEGTGDLSALISEALGGIRVVKAYGQEQHEITRVSATVQTVLGHAMRGFRAKAKASPLTESLSGVGIAGVIYFGGMAVIDAHLTKGELMAFISAMMLAYQPLKAVANTQTIMQEGVAAAARVFPILDIEPTIVSGPDAKPLQLKDGAIRFENVNFAYSDGTHALKGVSIEVPRGHTVALVGPSGGGKSTTLNMVPRFYDPSSGRVLIDGQDIREVTLDSLRDAISLVTQEPFLFDDTVRANIAYGRPGASEAEIETAARNAAAHDFIMALPKGYDTRVGEAGMKLSGGQRQRIAIARAMLKNAPILLLDEATSALDTASELQVQNALAALMQGRTTLVIAHRLSTIKHSNMIYVIDDGRVLESGDHASLVAQGGLYAELSHSQFDHDIPDDEVTVSSGGAVKAVAGV</sequence>
<evidence type="ECO:0000256" key="6">
    <source>
        <dbReference type="ARBA" id="ARBA00022840"/>
    </source>
</evidence>
<evidence type="ECO:0000256" key="8">
    <source>
        <dbReference type="ARBA" id="ARBA00023136"/>
    </source>
</evidence>
<feature type="domain" description="ABC transporter" evidence="11">
    <location>
        <begin position="393"/>
        <end position="627"/>
    </location>
</feature>
<dbReference type="InterPro" id="IPR003593">
    <property type="entry name" value="AAA+_ATPase"/>
</dbReference>
<name>A0A6N6VKG0_9HYPH</name>
<dbReference type="Pfam" id="PF00664">
    <property type="entry name" value="ABC_membrane"/>
    <property type="match status" value="1"/>
</dbReference>
<dbReference type="InterPro" id="IPR017871">
    <property type="entry name" value="ABC_transporter-like_CS"/>
</dbReference>
<dbReference type="InterPro" id="IPR011527">
    <property type="entry name" value="ABC1_TM_dom"/>
</dbReference>
<dbReference type="InterPro" id="IPR039421">
    <property type="entry name" value="Type_1_exporter"/>
</dbReference>
<feature type="transmembrane region" description="Helical" evidence="10">
    <location>
        <begin position="211"/>
        <end position="231"/>
    </location>
</feature>
<dbReference type="Pfam" id="PF00005">
    <property type="entry name" value="ABC_tran"/>
    <property type="match status" value="1"/>
</dbReference>
<feature type="transmembrane region" description="Helical" evidence="10">
    <location>
        <begin position="109"/>
        <end position="130"/>
    </location>
</feature>
<dbReference type="AlphaFoldDB" id="A0A6N6VKG0"/>
<keyword evidence="7 10" id="KW-1133">Transmembrane helix</keyword>
<dbReference type="Proteomes" id="UP000468901">
    <property type="component" value="Unassembled WGS sequence"/>
</dbReference>
<feature type="transmembrane region" description="Helical" evidence="10">
    <location>
        <begin position="75"/>
        <end position="97"/>
    </location>
</feature>
<dbReference type="Gene3D" id="3.40.50.300">
    <property type="entry name" value="P-loop containing nucleotide triphosphate hydrolases"/>
    <property type="match status" value="1"/>
</dbReference>
<dbReference type="GO" id="GO:0090374">
    <property type="term" value="P:oligopeptide export from mitochondrion"/>
    <property type="evidence" value="ECO:0007669"/>
    <property type="project" value="TreeGrafter"/>
</dbReference>
<evidence type="ECO:0000256" key="2">
    <source>
        <dbReference type="ARBA" id="ARBA00005417"/>
    </source>
</evidence>
<dbReference type="SUPFAM" id="SSF90123">
    <property type="entry name" value="ABC transporter transmembrane region"/>
    <property type="match status" value="1"/>
</dbReference>
<keyword evidence="8 10" id="KW-0472">Membrane</keyword>
<dbReference type="GO" id="GO:0005524">
    <property type="term" value="F:ATP binding"/>
    <property type="evidence" value="ECO:0007669"/>
    <property type="project" value="UniProtKB-KW"/>
</dbReference>
<dbReference type="InterPro" id="IPR027417">
    <property type="entry name" value="P-loop_NTPase"/>
</dbReference>
<dbReference type="PANTHER" id="PTHR43394:SF1">
    <property type="entry name" value="ATP-BINDING CASSETTE SUB-FAMILY B MEMBER 10, MITOCHONDRIAL"/>
    <property type="match status" value="1"/>
</dbReference>
<dbReference type="GO" id="GO:0016887">
    <property type="term" value="F:ATP hydrolysis activity"/>
    <property type="evidence" value="ECO:0007669"/>
    <property type="project" value="InterPro"/>
</dbReference>
<protein>
    <submittedName>
        <fullName evidence="13">ATP-binding cassette domain-containing protein</fullName>
    </submittedName>
</protein>
<evidence type="ECO:0000259" key="11">
    <source>
        <dbReference type="PROSITE" id="PS50893"/>
    </source>
</evidence>
<keyword evidence="4 10" id="KW-0812">Transmembrane</keyword>
<keyword evidence="14" id="KW-1185">Reference proteome</keyword>
<evidence type="ECO:0000313" key="13">
    <source>
        <dbReference type="EMBL" id="KAB7739825.1"/>
    </source>
</evidence>
<dbReference type="PROSITE" id="PS00211">
    <property type="entry name" value="ABC_TRANSPORTER_1"/>
    <property type="match status" value="1"/>
</dbReference>
<evidence type="ECO:0000259" key="12">
    <source>
        <dbReference type="PROSITE" id="PS50929"/>
    </source>
</evidence>
<dbReference type="PROSITE" id="PS50893">
    <property type="entry name" value="ABC_TRANSPORTER_2"/>
    <property type="match status" value="1"/>
</dbReference>
<comment type="similarity">
    <text evidence="2">Belongs to the ABC transporter superfamily.</text>
</comment>
<feature type="domain" description="ABC transmembrane type-1" evidence="12">
    <location>
        <begin position="77"/>
        <end position="359"/>
    </location>
</feature>
<evidence type="ECO:0000256" key="3">
    <source>
        <dbReference type="ARBA" id="ARBA00022448"/>
    </source>
</evidence>
<reference evidence="13 14" key="1">
    <citation type="submission" date="2019-09" db="EMBL/GenBank/DDBJ databases">
        <title>Parvibaculum sedimenti sp. nov., isolated from sediment.</title>
        <authorList>
            <person name="Wang Y."/>
        </authorList>
    </citation>
    <scope>NUCLEOTIDE SEQUENCE [LARGE SCALE GENOMIC DNA]</scope>
    <source>
        <strain evidence="13 14">HXT-9</strain>
    </source>
</reference>
<dbReference type="SUPFAM" id="SSF52540">
    <property type="entry name" value="P-loop containing nucleoside triphosphate hydrolases"/>
    <property type="match status" value="1"/>
</dbReference>
<comment type="caution">
    <text evidence="13">The sequence shown here is derived from an EMBL/GenBank/DDBJ whole genome shotgun (WGS) entry which is preliminary data.</text>
</comment>
<keyword evidence="6 13" id="KW-0067">ATP-binding</keyword>
<comment type="subcellular location">
    <subcellularLocation>
        <location evidence="1">Cell membrane</location>
        <topology evidence="1">Multi-pass membrane protein</topology>
    </subcellularLocation>
</comment>
<dbReference type="GO" id="GO:0015421">
    <property type="term" value="F:ABC-type oligopeptide transporter activity"/>
    <property type="evidence" value="ECO:0007669"/>
    <property type="project" value="TreeGrafter"/>
</dbReference>
<dbReference type="FunFam" id="3.40.50.300:FF:000287">
    <property type="entry name" value="Multidrug ABC transporter ATP-binding protein"/>
    <property type="match status" value="1"/>
</dbReference>
<dbReference type="GO" id="GO:0005886">
    <property type="term" value="C:plasma membrane"/>
    <property type="evidence" value="ECO:0007669"/>
    <property type="project" value="UniProtKB-SubCell"/>
</dbReference>
<evidence type="ECO:0000256" key="7">
    <source>
        <dbReference type="ARBA" id="ARBA00022989"/>
    </source>
</evidence>
<keyword evidence="3" id="KW-0813">Transport</keyword>
<dbReference type="PROSITE" id="PS50929">
    <property type="entry name" value="ABC_TM1F"/>
    <property type="match status" value="1"/>
</dbReference>
<accession>A0A6N6VKG0</accession>
<evidence type="ECO:0000256" key="9">
    <source>
        <dbReference type="SAM" id="MobiDB-lite"/>
    </source>
</evidence>
<feature type="region of interest" description="Disordered" evidence="9">
    <location>
        <begin position="1"/>
        <end position="47"/>
    </location>
</feature>
<evidence type="ECO:0000256" key="10">
    <source>
        <dbReference type="SAM" id="Phobius"/>
    </source>
</evidence>
<keyword evidence="5" id="KW-0547">Nucleotide-binding</keyword>
<gene>
    <name evidence="13" type="ORF">F2P47_09925</name>
</gene>
<evidence type="ECO:0000313" key="14">
    <source>
        <dbReference type="Proteomes" id="UP000468901"/>
    </source>
</evidence>
<dbReference type="InterPro" id="IPR036640">
    <property type="entry name" value="ABC1_TM_sf"/>
</dbReference>